<sequence>MENLFTYGLQLINHEKLSNIVTYEHHIVADGKGSDSIAMGGQTQGVGSDWKEICQTQSR</sequence>
<evidence type="ECO:0000313" key="2">
    <source>
        <dbReference type="EMBL" id="WAR01712.1"/>
    </source>
</evidence>
<keyword evidence="3" id="KW-1185">Reference proteome</keyword>
<dbReference type="EMBL" id="CP111015">
    <property type="protein sequence ID" value="WAR01712.1"/>
    <property type="molecule type" value="Genomic_DNA"/>
</dbReference>
<feature type="region of interest" description="Disordered" evidence="1">
    <location>
        <begin position="39"/>
        <end position="59"/>
    </location>
</feature>
<dbReference type="Proteomes" id="UP001164746">
    <property type="component" value="Chromosome 4"/>
</dbReference>
<reference evidence="2" key="1">
    <citation type="submission" date="2022-11" db="EMBL/GenBank/DDBJ databases">
        <title>Centuries of genome instability and evolution in soft-shell clam transmissible cancer (bioRxiv).</title>
        <authorList>
            <person name="Hart S.F.M."/>
            <person name="Yonemitsu M.A."/>
            <person name="Giersch R.M."/>
            <person name="Beal B.F."/>
            <person name="Arriagada G."/>
            <person name="Davis B.W."/>
            <person name="Ostrander E.A."/>
            <person name="Goff S.P."/>
            <person name="Metzger M.J."/>
        </authorList>
    </citation>
    <scope>NUCLEOTIDE SEQUENCE</scope>
    <source>
        <strain evidence="2">MELC-2E11</strain>
        <tissue evidence="2">Siphon/mantle</tissue>
    </source>
</reference>
<protein>
    <submittedName>
        <fullName evidence="2">Uncharacterized protein</fullName>
    </submittedName>
</protein>
<proteinExistence type="predicted"/>
<organism evidence="2 3">
    <name type="scientific">Mya arenaria</name>
    <name type="common">Soft-shell clam</name>
    <dbReference type="NCBI Taxonomy" id="6604"/>
    <lineage>
        <taxon>Eukaryota</taxon>
        <taxon>Metazoa</taxon>
        <taxon>Spiralia</taxon>
        <taxon>Lophotrochozoa</taxon>
        <taxon>Mollusca</taxon>
        <taxon>Bivalvia</taxon>
        <taxon>Autobranchia</taxon>
        <taxon>Heteroconchia</taxon>
        <taxon>Euheterodonta</taxon>
        <taxon>Imparidentia</taxon>
        <taxon>Neoheterodontei</taxon>
        <taxon>Myida</taxon>
        <taxon>Myoidea</taxon>
        <taxon>Myidae</taxon>
        <taxon>Mya</taxon>
    </lineage>
</organism>
<evidence type="ECO:0000256" key="1">
    <source>
        <dbReference type="SAM" id="MobiDB-lite"/>
    </source>
</evidence>
<evidence type="ECO:0000313" key="3">
    <source>
        <dbReference type="Proteomes" id="UP001164746"/>
    </source>
</evidence>
<name>A0ABY7DY51_MYAAR</name>
<accession>A0ABY7DY51</accession>
<gene>
    <name evidence="2" type="ORF">MAR_008270</name>
</gene>